<dbReference type="PaxDb" id="3708-A0A078HBU2"/>
<evidence type="ECO:0000256" key="4">
    <source>
        <dbReference type="ARBA" id="ARBA00022840"/>
    </source>
</evidence>
<keyword evidence="3" id="KW-0611">Plant defense</keyword>
<dbReference type="OMA" id="YWCELND"/>
<protein>
    <submittedName>
        <fullName evidence="6">BnaA01g32500D protein</fullName>
    </submittedName>
</protein>
<gene>
    <name evidence="6" type="primary">BnaA01g32500D</name>
    <name evidence="6" type="ORF">GSBRNA2T00057493001</name>
</gene>
<dbReference type="InterPro" id="IPR032675">
    <property type="entry name" value="LRR_dom_sf"/>
</dbReference>
<dbReference type="Proteomes" id="UP000028999">
    <property type="component" value="Unassembled WGS sequence"/>
</dbReference>
<dbReference type="GO" id="GO:0005524">
    <property type="term" value="F:ATP binding"/>
    <property type="evidence" value="ECO:0007669"/>
    <property type="project" value="UniProtKB-KW"/>
</dbReference>
<keyword evidence="4" id="KW-0067">ATP-binding</keyword>
<keyword evidence="1" id="KW-0677">Repeat</keyword>
<evidence type="ECO:0000259" key="5">
    <source>
        <dbReference type="Pfam" id="PF18052"/>
    </source>
</evidence>
<evidence type="ECO:0000256" key="3">
    <source>
        <dbReference type="ARBA" id="ARBA00022821"/>
    </source>
</evidence>
<dbReference type="Pfam" id="PF18052">
    <property type="entry name" value="Rx_N"/>
    <property type="match status" value="1"/>
</dbReference>
<dbReference type="Gene3D" id="3.80.10.10">
    <property type="entry name" value="Ribonuclease Inhibitor"/>
    <property type="match status" value="1"/>
</dbReference>
<evidence type="ECO:0000256" key="1">
    <source>
        <dbReference type="ARBA" id="ARBA00022737"/>
    </source>
</evidence>
<dbReference type="AlphaFoldDB" id="A0A078HBU2"/>
<proteinExistence type="predicted"/>
<dbReference type="PANTHER" id="PTHR36766:SF63">
    <property type="entry name" value="NB-ARC DOMAIN-CONTAINING PROTEIN"/>
    <property type="match status" value="1"/>
</dbReference>
<reference evidence="6 7" key="1">
    <citation type="journal article" date="2014" name="Science">
        <title>Plant genetics. Early allopolyploid evolution in the post-Neolithic Brassica napus oilseed genome.</title>
        <authorList>
            <person name="Chalhoub B."/>
            <person name="Denoeud F."/>
            <person name="Liu S."/>
            <person name="Parkin I.A."/>
            <person name="Tang H."/>
            <person name="Wang X."/>
            <person name="Chiquet J."/>
            <person name="Belcram H."/>
            <person name="Tong C."/>
            <person name="Samans B."/>
            <person name="Correa M."/>
            <person name="Da Silva C."/>
            <person name="Just J."/>
            <person name="Falentin C."/>
            <person name="Koh C.S."/>
            <person name="Le Clainche I."/>
            <person name="Bernard M."/>
            <person name="Bento P."/>
            <person name="Noel B."/>
            <person name="Labadie K."/>
            <person name="Alberti A."/>
            <person name="Charles M."/>
            <person name="Arnaud D."/>
            <person name="Guo H."/>
            <person name="Daviaud C."/>
            <person name="Alamery S."/>
            <person name="Jabbari K."/>
            <person name="Zhao M."/>
            <person name="Edger P.P."/>
            <person name="Chelaifa H."/>
            <person name="Tack D."/>
            <person name="Lassalle G."/>
            <person name="Mestiri I."/>
            <person name="Schnel N."/>
            <person name="Le Paslier M.C."/>
            <person name="Fan G."/>
            <person name="Renault V."/>
            <person name="Bayer P.E."/>
            <person name="Golicz A.A."/>
            <person name="Manoli S."/>
            <person name="Lee T.H."/>
            <person name="Thi V.H."/>
            <person name="Chalabi S."/>
            <person name="Hu Q."/>
            <person name="Fan C."/>
            <person name="Tollenaere R."/>
            <person name="Lu Y."/>
            <person name="Battail C."/>
            <person name="Shen J."/>
            <person name="Sidebottom C.H."/>
            <person name="Wang X."/>
            <person name="Canaguier A."/>
            <person name="Chauveau A."/>
            <person name="Berard A."/>
            <person name="Deniot G."/>
            <person name="Guan M."/>
            <person name="Liu Z."/>
            <person name="Sun F."/>
            <person name="Lim Y.P."/>
            <person name="Lyons E."/>
            <person name="Town C.D."/>
            <person name="Bancroft I."/>
            <person name="Wang X."/>
            <person name="Meng J."/>
            <person name="Ma J."/>
            <person name="Pires J.C."/>
            <person name="King G.J."/>
            <person name="Brunel D."/>
            <person name="Delourme R."/>
            <person name="Renard M."/>
            <person name="Aury J.M."/>
            <person name="Adams K.L."/>
            <person name="Batley J."/>
            <person name="Snowdon R.J."/>
            <person name="Tost J."/>
            <person name="Edwards D."/>
            <person name="Zhou Y."/>
            <person name="Hua W."/>
            <person name="Sharpe A.G."/>
            <person name="Paterson A.H."/>
            <person name="Guan C."/>
            <person name="Wincker P."/>
        </authorList>
    </citation>
    <scope>NUCLEOTIDE SEQUENCE [LARGE SCALE GENOMIC DNA]</scope>
    <source>
        <strain evidence="7">cv. Darmor-bzh</strain>
    </source>
</reference>
<dbReference type="GO" id="GO:0006952">
    <property type="term" value="P:defense response"/>
    <property type="evidence" value="ECO:0007669"/>
    <property type="project" value="UniProtKB-KW"/>
</dbReference>
<feature type="domain" description="Disease resistance N-terminal" evidence="5">
    <location>
        <begin position="11"/>
        <end position="84"/>
    </location>
</feature>
<name>A0A078HBU2_BRANA</name>
<sequence>MASATVDVGIGLILSLLENETLLLSGVHSEIEKMKKELLIIKSFLEDTHKQDWNGSTTTTTGTTTTTQLFRTFVSNIRDLAYQVGVRVEAIILWNPFGRPKVFKMHDVIREIALSISKAERFCDKEMRSGTVRRTNLHTLLVCTKHSIELPPSLKLLRALDLEGSGISKLPEILVTLFNLKYLNLSKTEVKELPRDFHRLINLETLNTRHSKNVTYLGLRGSKLQENSIHYLQTLPKLVWLSFYNAYMGTRLCFAEGFENLKMLDIVQMKHLKEVVIEDGAMVGIQKLYIRACRVLESVPRGIENLVNLQELHLSHVSDQLVERIRGEEGVDRSRVKHIPAIKHHFRTEDGSFYVSLSS</sequence>
<evidence type="ECO:0000256" key="2">
    <source>
        <dbReference type="ARBA" id="ARBA00022741"/>
    </source>
</evidence>
<dbReference type="PANTHER" id="PTHR36766">
    <property type="entry name" value="PLANT BROAD-SPECTRUM MILDEW RESISTANCE PROTEIN RPW8"/>
    <property type="match status" value="1"/>
</dbReference>
<dbReference type="InterPro" id="IPR041118">
    <property type="entry name" value="Rx_N"/>
</dbReference>
<keyword evidence="7" id="KW-1185">Reference proteome</keyword>
<evidence type="ECO:0000313" key="7">
    <source>
        <dbReference type="Proteomes" id="UP000028999"/>
    </source>
</evidence>
<accession>A0A078HBU2</accession>
<dbReference type="Gramene" id="CDY34919">
    <property type="protein sequence ID" value="CDY34919"/>
    <property type="gene ID" value="GSBRNA2T00057493001"/>
</dbReference>
<evidence type="ECO:0000313" key="6">
    <source>
        <dbReference type="EMBL" id="CDY34919.1"/>
    </source>
</evidence>
<dbReference type="EMBL" id="LK032343">
    <property type="protein sequence ID" value="CDY34919.1"/>
    <property type="molecule type" value="Genomic_DNA"/>
</dbReference>
<dbReference type="SUPFAM" id="SSF52058">
    <property type="entry name" value="L domain-like"/>
    <property type="match status" value="1"/>
</dbReference>
<dbReference type="STRING" id="3708.A0A078HBU2"/>
<keyword evidence="2" id="KW-0547">Nucleotide-binding</keyword>
<organism evidence="6 7">
    <name type="scientific">Brassica napus</name>
    <name type="common">Rape</name>
    <dbReference type="NCBI Taxonomy" id="3708"/>
    <lineage>
        <taxon>Eukaryota</taxon>
        <taxon>Viridiplantae</taxon>
        <taxon>Streptophyta</taxon>
        <taxon>Embryophyta</taxon>
        <taxon>Tracheophyta</taxon>
        <taxon>Spermatophyta</taxon>
        <taxon>Magnoliopsida</taxon>
        <taxon>eudicotyledons</taxon>
        <taxon>Gunneridae</taxon>
        <taxon>Pentapetalae</taxon>
        <taxon>rosids</taxon>
        <taxon>malvids</taxon>
        <taxon>Brassicales</taxon>
        <taxon>Brassicaceae</taxon>
        <taxon>Brassiceae</taxon>
        <taxon>Brassica</taxon>
    </lineage>
</organism>
<dbReference type="Gene3D" id="1.20.5.4130">
    <property type="match status" value="1"/>
</dbReference>